<dbReference type="Proteomes" id="UP000006050">
    <property type="component" value="Chromosome"/>
</dbReference>
<feature type="chain" id="PRO_5003683449" evidence="1">
    <location>
        <begin position="22"/>
        <end position="197"/>
    </location>
</feature>
<proteinExistence type="predicted"/>
<keyword evidence="3" id="KW-1185">Reference proteome</keyword>
<dbReference type="OrthoDB" id="1492409at2"/>
<dbReference type="Pfam" id="PF11589">
    <property type="entry name" value="DUF3244"/>
    <property type="match status" value="1"/>
</dbReference>
<dbReference type="RefSeq" id="WP_014773517.1">
    <property type="nucleotide sequence ID" value="NC_018010.1"/>
</dbReference>
<evidence type="ECO:0000313" key="2">
    <source>
        <dbReference type="EMBL" id="AFL85571.1"/>
    </source>
</evidence>
<protein>
    <submittedName>
        <fullName evidence="2">Uncharacterized protein</fullName>
    </submittedName>
</protein>
<name>I3Z8K3_BELBD</name>
<evidence type="ECO:0000256" key="1">
    <source>
        <dbReference type="SAM" id="SignalP"/>
    </source>
</evidence>
<dbReference type="KEGG" id="bbd:Belba_3054"/>
<dbReference type="HOGENOM" id="CLU_119397_0_0_10"/>
<evidence type="ECO:0000313" key="3">
    <source>
        <dbReference type="Proteomes" id="UP000006050"/>
    </source>
</evidence>
<organism evidence="2 3">
    <name type="scientific">Belliella baltica (strain DSM 15883 / CIP 108006 / LMG 21964 / BA134)</name>
    <dbReference type="NCBI Taxonomy" id="866536"/>
    <lineage>
        <taxon>Bacteria</taxon>
        <taxon>Pseudomonadati</taxon>
        <taxon>Bacteroidota</taxon>
        <taxon>Cytophagia</taxon>
        <taxon>Cytophagales</taxon>
        <taxon>Cyclobacteriaceae</taxon>
        <taxon>Belliella</taxon>
    </lineage>
</organism>
<feature type="signal peptide" evidence="1">
    <location>
        <begin position="1"/>
        <end position="21"/>
    </location>
</feature>
<accession>I3Z8K3</accession>
<gene>
    <name evidence="2" type="ordered locus">Belba_3054</name>
</gene>
<keyword evidence="1" id="KW-0732">Signal</keyword>
<sequence>MKALFTFALVLSLGASTFASENDNIVKALSHVQVKDKTITVYLGQELKKVRLTINDSKGKKIHQGTLFVKSDIRIPFDLSLFPEGKYQVEVKPISKDQFIENRVFEIETKEVKAPISLPLVASGRVVEDDRIRLAVFGLEDPGVEVKIKTPEGRLLHEEMIRENHGFIKHYYFKGISTTGIKIELKDAKGREKILYF</sequence>
<dbReference type="InterPro" id="IPR021638">
    <property type="entry name" value="DUF3244"/>
</dbReference>
<reference evidence="3" key="1">
    <citation type="submission" date="2012-06" db="EMBL/GenBank/DDBJ databases">
        <title>The complete genome of Belliella baltica DSM 15883.</title>
        <authorList>
            <person name="Lucas S."/>
            <person name="Copeland A."/>
            <person name="Lapidus A."/>
            <person name="Goodwin L."/>
            <person name="Pitluck S."/>
            <person name="Peters L."/>
            <person name="Mikhailova N."/>
            <person name="Davenport K."/>
            <person name="Kyrpides N."/>
            <person name="Mavromatis K."/>
            <person name="Pagani I."/>
            <person name="Ivanova N."/>
            <person name="Ovchinnikova G."/>
            <person name="Zeytun A."/>
            <person name="Detter J.C."/>
            <person name="Han C."/>
            <person name="Land M."/>
            <person name="Hauser L."/>
            <person name="Markowitz V."/>
            <person name="Cheng J.-F."/>
            <person name="Hugenholtz P."/>
            <person name="Woyke T."/>
            <person name="Wu D."/>
            <person name="Tindall B."/>
            <person name="Pomrenke H."/>
            <person name="Brambilla E."/>
            <person name="Klenk H.-P."/>
            <person name="Eisen J.A."/>
        </authorList>
    </citation>
    <scope>NUCLEOTIDE SEQUENCE [LARGE SCALE GENOMIC DNA]</scope>
    <source>
        <strain evidence="3">DSM 15883 / CIP 108006 / LMG 21964 / BA134</strain>
    </source>
</reference>
<dbReference type="EMBL" id="CP003281">
    <property type="protein sequence ID" value="AFL85571.1"/>
    <property type="molecule type" value="Genomic_DNA"/>
</dbReference>
<dbReference type="AlphaFoldDB" id="I3Z8K3"/>